<keyword evidence="19" id="KW-0175">Coiled coil</keyword>
<evidence type="ECO:0000259" key="20">
    <source>
        <dbReference type="PROSITE" id="PS50112"/>
    </source>
</evidence>
<dbReference type="InterPro" id="IPR018297">
    <property type="entry name" value="A/G_cyclase_CS"/>
</dbReference>
<evidence type="ECO:0000256" key="5">
    <source>
        <dbReference type="ARBA" id="ARBA00021420"/>
    </source>
</evidence>
<keyword evidence="9" id="KW-0067">ATP-binding</keyword>
<dbReference type="PROSITE" id="PS00452">
    <property type="entry name" value="GUANYLATE_CYCLASE_1"/>
    <property type="match status" value="1"/>
</dbReference>
<dbReference type="FunFam" id="3.30.70.1230:FF:000033">
    <property type="entry name" value="Adenylate cyclase"/>
    <property type="match status" value="1"/>
</dbReference>
<dbReference type="Pfam" id="PF13426">
    <property type="entry name" value="PAS_9"/>
    <property type="match status" value="2"/>
</dbReference>
<dbReference type="GO" id="GO:0005524">
    <property type="term" value="F:ATP binding"/>
    <property type="evidence" value="ECO:0007669"/>
    <property type="project" value="UniProtKB-KW"/>
</dbReference>
<dbReference type="RefSeq" id="WP_082348681.1">
    <property type="nucleotide sequence ID" value="NZ_CP159837.1"/>
</dbReference>
<dbReference type="Pfam" id="PF00211">
    <property type="entry name" value="Guanylate_cyc"/>
    <property type="match status" value="1"/>
</dbReference>
<comment type="subcellular location">
    <subcellularLocation>
        <location evidence="3">Membrane</location>
        <topology evidence="3">Multi-pass membrane protein</topology>
    </subcellularLocation>
</comment>
<keyword evidence="8" id="KW-0547">Nucleotide-binding</keyword>
<dbReference type="SMART" id="SM00086">
    <property type="entry name" value="PAC"/>
    <property type="match status" value="2"/>
</dbReference>
<dbReference type="InterPro" id="IPR035965">
    <property type="entry name" value="PAS-like_dom_sf"/>
</dbReference>
<organism evidence="23">
    <name type="scientific">Planktothricoides raciborskii GIHE-MW2</name>
    <dbReference type="NCBI Taxonomy" id="2792601"/>
    <lineage>
        <taxon>Bacteria</taxon>
        <taxon>Bacillati</taxon>
        <taxon>Cyanobacteriota</taxon>
        <taxon>Cyanophyceae</taxon>
        <taxon>Oscillatoriophycideae</taxon>
        <taxon>Oscillatoriales</taxon>
        <taxon>Oscillatoriaceae</taxon>
        <taxon>Planktothricoides</taxon>
    </lineage>
</organism>
<evidence type="ECO:0000256" key="13">
    <source>
        <dbReference type="ARBA" id="ARBA00023136"/>
    </source>
</evidence>
<dbReference type="GO" id="GO:0046872">
    <property type="term" value="F:metal ion binding"/>
    <property type="evidence" value="ECO:0007669"/>
    <property type="project" value="UniProtKB-KW"/>
</dbReference>
<evidence type="ECO:0000256" key="12">
    <source>
        <dbReference type="ARBA" id="ARBA00022998"/>
    </source>
</evidence>
<comment type="similarity">
    <text evidence="18">Belongs to the adenylyl cyclase class-4/guanylyl cyclase family.</text>
</comment>
<evidence type="ECO:0000256" key="6">
    <source>
        <dbReference type="ARBA" id="ARBA00022692"/>
    </source>
</evidence>
<evidence type="ECO:0000256" key="19">
    <source>
        <dbReference type="SAM" id="Coils"/>
    </source>
</evidence>
<dbReference type="GO" id="GO:0007189">
    <property type="term" value="P:adenylate cyclase-activating G protein-coupled receptor signaling pathway"/>
    <property type="evidence" value="ECO:0007669"/>
    <property type="project" value="TreeGrafter"/>
</dbReference>
<dbReference type="Pfam" id="PF08447">
    <property type="entry name" value="PAS_3"/>
    <property type="match status" value="1"/>
</dbReference>
<dbReference type="CDD" id="cd00130">
    <property type="entry name" value="PAS"/>
    <property type="match status" value="3"/>
</dbReference>
<feature type="domain" description="PAS" evidence="20">
    <location>
        <begin position="180"/>
        <end position="223"/>
    </location>
</feature>
<dbReference type="SMART" id="SM00091">
    <property type="entry name" value="PAS"/>
    <property type="match status" value="3"/>
</dbReference>
<evidence type="ECO:0000256" key="4">
    <source>
        <dbReference type="ARBA" id="ARBA00012201"/>
    </source>
</evidence>
<evidence type="ECO:0000259" key="22">
    <source>
        <dbReference type="PROSITE" id="PS50125"/>
    </source>
</evidence>
<evidence type="ECO:0000256" key="9">
    <source>
        <dbReference type="ARBA" id="ARBA00022840"/>
    </source>
</evidence>
<gene>
    <name evidence="23" type="ORF">ABWT76_004871</name>
</gene>
<keyword evidence="7" id="KW-0479">Metal-binding</keyword>
<feature type="coiled-coil region" evidence="19">
    <location>
        <begin position="416"/>
        <end position="475"/>
    </location>
</feature>
<feature type="domain" description="Guanylate cyclase" evidence="22">
    <location>
        <begin position="848"/>
        <end position="979"/>
    </location>
</feature>
<evidence type="ECO:0000256" key="18">
    <source>
        <dbReference type="RuleBase" id="RU000405"/>
    </source>
</evidence>
<dbReference type="SUPFAM" id="SSF55785">
    <property type="entry name" value="PYP-like sensor domain (PAS domain)"/>
    <property type="match status" value="3"/>
</dbReference>
<accession>A0AAU8JC64</accession>
<reference evidence="23" key="1">
    <citation type="submission" date="2024-07" db="EMBL/GenBank/DDBJ databases">
        <authorList>
            <person name="Kim Y.J."/>
            <person name="Jeong J.Y."/>
        </authorList>
    </citation>
    <scope>NUCLEOTIDE SEQUENCE</scope>
    <source>
        <strain evidence="23">GIHE-MW2</strain>
    </source>
</reference>
<dbReference type="InterPro" id="IPR001054">
    <property type="entry name" value="A/G_cyclase"/>
</dbReference>
<dbReference type="GO" id="GO:0005886">
    <property type="term" value="C:plasma membrane"/>
    <property type="evidence" value="ECO:0007669"/>
    <property type="project" value="UniProtKB-ARBA"/>
</dbReference>
<evidence type="ECO:0000256" key="10">
    <source>
        <dbReference type="ARBA" id="ARBA00022842"/>
    </source>
</evidence>
<keyword evidence="11" id="KW-1133">Transmembrane helix</keyword>
<dbReference type="Gene3D" id="3.30.450.20">
    <property type="entry name" value="PAS domain"/>
    <property type="match status" value="3"/>
</dbReference>
<dbReference type="SMART" id="SM00044">
    <property type="entry name" value="CYCc"/>
    <property type="match status" value="1"/>
</dbReference>
<evidence type="ECO:0000256" key="2">
    <source>
        <dbReference type="ARBA" id="ARBA00001946"/>
    </source>
</evidence>
<dbReference type="AlphaFoldDB" id="A0AAU8JC64"/>
<comment type="catalytic activity">
    <reaction evidence="1">
        <text>ATP = 3',5'-cyclic AMP + diphosphate</text>
        <dbReference type="Rhea" id="RHEA:15389"/>
        <dbReference type="ChEBI" id="CHEBI:30616"/>
        <dbReference type="ChEBI" id="CHEBI:33019"/>
        <dbReference type="ChEBI" id="CHEBI:58165"/>
        <dbReference type="EC" id="4.6.1.1"/>
    </reaction>
</comment>
<evidence type="ECO:0000256" key="16">
    <source>
        <dbReference type="ARBA" id="ARBA00032637"/>
    </source>
</evidence>
<evidence type="ECO:0000256" key="15">
    <source>
        <dbReference type="ARBA" id="ARBA00032597"/>
    </source>
</evidence>
<dbReference type="InterPro" id="IPR003018">
    <property type="entry name" value="GAF"/>
</dbReference>
<evidence type="ECO:0000313" key="23">
    <source>
        <dbReference type="EMBL" id="XCM36135.1"/>
    </source>
</evidence>
<dbReference type="SUPFAM" id="SSF55781">
    <property type="entry name" value="GAF domain-like"/>
    <property type="match status" value="1"/>
</dbReference>
<dbReference type="InterPro" id="IPR001610">
    <property type="entry name" value="PAC"/>
</dbReference>
<keyword evidence="6" id="KW-0812">Transmembrane</keyword>
<dbReference type="SMART" id="SM00065">
    <property type="entry name" value="GAF"/>
    <property type="match status" value="1"/>
</dbReference>
<evidence type="ECO:0000256" key="11">
    <source>
        <dbReference type="ARBA" id="ARBA00022989"/>
    </source>
</evidence>
<dbReference type="CDD" id="cd07302">
    <property type="entry name" value="CHD"/>
    <property type="match status" value="1"/>
</dbReference>
<dbReference type="Gene3D" id="3.30.70.1230">
    <property type="entry name" value="Nucleotide cyclase"/>
    <property type="match status" value="1"/>
</dbReference>
<dbReference type="GO" id="GO:0006171">
    <property type="term" value="P:cAMP biosynthetic process"/>
    <property type="evidence" value="ECO:0007669"/>
    <property type="project" value="UniProtKB-KW"/>
</dbReference>
<dbReference type="InterPro" id="IPR029016">
    <property type="entry name" value="GAF-like_dom_sf"/>
</dbReference>
<dbReference type="InterPro" id="IPR029787">
    <property type="entry name" value="Nucleotide_cyclase"/>
</dbReference>
<feature type="domain" description="PAC" evidence="21">
    <location>
        <begin position="760"/>
        <end position="812"/>
    </location>
</feature>
<dbReference type="GO" id="GO:0004016">
    <property type="term" value="F:adenylate cyclase activity"/>
    <property type="evidence" value="ECO:0007669"/>
    <property type="project" value="UniProtKB-EC"/>
</dbReference>
<evidence type="ECO:0000256" key="17">
    <source>
        <dbReference type="ARBA" id="ARBA00064436"/>
    </source>
</evidence>
<dbReference type="PROSITE" id="PS50112">
    <property type="entry name" value="PAS"/>
    <property type="match status" value="3"/>
</dbReference>
<dbReference type="InterPro" id="IPR000014">
    <property type="entry name" value="PAS"/>
</dbReference>
<dbReference type="PANTHER" id="PTHR45627:SF12">
    <property type="entry name" value="ADENYLATE CYCLASE TYPE 2"/>
    <property type="match status" value="1"/>
</dbReference>
<dbReference type="InterPro" id="IPR013655">
    <property type="entry name" value="PAS_fold_3"/>
</dbReference>
<keyword evidence="10" id="KW-0460">Magnesium</keyword>
<protein>
    <recommendedName>
        <fullName evidence="5">Adenylate cyclase</fullName>
        <ecNumber evidence="4">4.6.1.1</ecNumber>
    </recommendedName>
    <alternativeName>
        <fullName evidence="15">ATP pyrophosphate-lyase</fullName>
    </alternativeName>
    <alternativeName>
        <fullName evidence="16">Adenylyl cyclase</fullName>
    </alternativeName>
</protein>
<dbReference type="EC" id="4.6.1.1" evidence="4"/>
<dbReference type="NCBIfam" id="TIGR00229">
    <property type="entry name" value="sensory_box"/>
    <property type="match status" value="2"/>
</dbReference>
<evidence type="ECO:0000256" key="7">
    <source>
        <dbReference type="ARBA" id="ARBA00022723"/>
    </source>
</evidence>
<comment type="subunit">
    <text evidence="17">Homodimer. Can also exist as monomer.</text>
</comment>
<evidence type="ECO:0000259" key="21">
    <source>
        <dbReference type="PROSITE" id="PS50113"/>
    </source>
</evidence>
<evidence type="ECO:0000256" key="1">
    <source>
        <dbReference type="ARBA" id="ARBA00001593"/>
    </source>
</evidence>
<evidence type="ECO:0000256" key="3">
    <source>
        <dbReference type="ARBA" id="ARBA00004141"/>
    </source>
</evidence>
<dbReference type="PROSITE" id="PS50113">
    <property type="entry name" value="PAC"/>
    <property type="match status" value="2"/>
</dbReference>
<sequence>MNRTKSDVHHHAWVRGYQGSEKLVYGSNVASAMNPFLKKFCAGRGLEYLKVDEHWRIQDFSHDVQKFVIAPETLAVGKDIYEFLPELSDWKDSLSAVLSGQTDHFQLSKIHRGSKNQPPVYFDLWAIANDNAAPTDLSTPNQPHQLMIFLEDTTASFILEQKLAKQDKQVNFLLNKIQTDHLSIDQIIDWLGFPLFITDDSGDILKANYAAEKILKYHRNELIAININEIITDFNILSYIKNNHLVAEDDCLKYVETLCKQKTGEEIYLAFSAVLIHSEIPEIKSTYIYLGREVGNSKQMELAIRQNEAYYRLITENTNDLISRQTPEGIYLFVSDSCRSLLGYEPEEMIGCLADEFFHPEDKVPIFNSNNPLVRHRIRRQDGAYIWVETNRRLVRNPQNSKELEILAISRDISEYISAEAKLQELNETLETKVAERTAALEEVNIQFLEEIVERNRVEKTLRSSEQRLRRQSNALLELTKHRTRTGGDLHLAIQEISEVAARTLEVERASVWLYNEKKSAIVCFDLYEQSSDRHGSEMPISVSDYPQYFQALTAERILAISHVETDPRAQELAANYLVPLGIVSLLDAPIRLAGKIVGVICIEHTGSPRQWALEEENFAASLADFVALAMEESERKRAEAELQKANEELEMRVEERTAALQASNHQLRIEIQERQQATEALRVAEAKYRSIFENVTEGIFQTSPDGRFLSANPALARILGYGTPEDLMQRVTDIRNQLYIDPKRRDDFIHAIANSGAVSDFESLAYSTGGNVIWISENARAVYDEHGQILYYEGTVQDITTRKIVAEALRYQREESEQLLLNILPKPIAERLKLNESVIADSFPEVTVMFADIVGFTQLSAQISAKQLVELLNKIFSLFDQLADKHGLEKIKTIGDAYMVVGGLPTPRQDHAEAIAEMALDMQAAVVQFNHELNIPCPEPLRIRIGINSGPVVAGVIGLKKFIYDLWGDTVNTASRMESQGIPGCIQITTSTYQLLKNQDKYHFEQRGQIEVKGKGLMTTYMLTAKTSI</sequence>
<keyword evidence="13" id="KW-0472">Membrane</keyword>
<evidence type="ECO:0000256" key="8">
    <source>
        <dbReference type="ARBA" id="ARBA00022741"/>
    </source>
</evidence>
<comment type="cofactor">
    <cofactor evidence="2">
        <name>Mg(2+)</name>
        <dbReference type="ChEBI" id="CHEBI:18420"/>
    </cofactor>
</comment>
<dbReference type="SUPFAM" id="SSF55073">
    <property type="entry name" value="Nucleotide cyclase"/>
    <property type="match status" value="1"/>
</dbReference>
<feature type="domain" description="PAS" evidence="20">
    <location>
        <begin position="307"/>
        <end position="381"/>
    </location>
</feature>
<name>A0AAU8JC64_9CYAN</name>
<feature type="domain" description="PAC" evidence="21">
    <location>
        <begin position="372"/>
        <end position="425"/>
    </location>
</feature>
<dbReference type="Pfam" id="PF01590">
    <property type="entry name" value="GAF"/>
    <property type="match status" value="1"/>
</dbReference>
<dbReference type="Gene3D" id="3.30.450.40">
    <property type="match status" value="1"/>
</dbReference>
<proteinExistence type="inferred from homology"/>
<feature type="domain" description="PAS" evidence="20">
    <location>
        <begin position="685"/>
        <end position="726"/>
    </location>
</feature>
<evidence type="ECO:0000256" key="14">
    <source>
        <dbReference type="ARBA" id="ARBA00023239"/>
    </source>
</evidence>
<dbReference type="EMBL" id="CP159837">
    <property type="protein sequence ID" value="XCM36135.1"/>
    <property type="molecule type" value="Genomic_DNA"/>
</dbReference>
<dbReference type="PROSITE" id="PS50125">
    <property type="entry name" value="GUANYLATE_CYCLASE_2"/>
    <property type="match status" value="1"/>
</dbReference>
<dbReference type="PANTHER" id="PTHR45627">
    <property type="entry name" value="ADENYLATE CYCLASE TYPE 1"/>
    <property type="match status" value="1"/>
</dbReference>
<feature type="coiled-coil region" evidence="19">
    <location>
        <begin position="629"/>
        <end position="688"/>
    </location>
</feature>
<keyword evidence="14 18" id="KW-0456">Lyase</keyword>
<keyword evidence="12" id="KW-0115">cAMP biosynthesis</keyword>
<dbReference type="GO" id="GO:0035556">
    <property type="term" value="P:intracellular signal transduction"/>
    <property type="evidence" value="ECO:0007669"/>
    <property type="project" value="InterPro"/>
</dbReference>
<dbReference type="InterPro" id="IPR000700">
    <property type="entry name" value="PAS-assoc_C"/>
</dbReference>